<dbReference type="NCBIfam" id="TIGR03521">
    <property type="entry name" value="GldG"/>
    <property type="match status" value="1"/>
</dbReference>
<keyword evidence="1" id="KW-1133">Transmembrane helix</keyword>
<gene>
    <name evidence="4" type="ORF">EDD80_101500</name>
</gene>
<keyword evidence="5" id="KW-1185">Reference proteome</keyword>
<dbReference type="Pfam" id="PF23357">
    <property type="entry name" value="DUF7088"/>
    <property type="match status" value="1"/>
</dbReference>
<keyword evidence="1" id="KW-0812">Transmembrane</keyword>
<dbReference type="EMBL" id="SMAD01000001">
    <property type="protein sequence ID" value="TCS90300.1"/>
    <property type="molecule type" value="Genomic_DNA"/>
</dbReference>
<evidence type="ECO:0000313" key="5">
    <source>
        <dbReference type="Proteomes" id="UP000295807"/>
    </source>
</evidence>
<name>A0A4R3L065_9SPHI</name>
<dbReference type="Proteomes" id="UP000295807">
    <property type="component" value="Unassembled WGS sequence"/>
</dbReference>
<evidence type="ECO:0000256" key="1">
    <source>
        <dbReference type="SAM" id="Phobius"/>
    </source>
</evidence>
<organism evidence="4 5">
    <name type="scientific">Anseongella ginsenosidimutans</name>
    <dbReference type="NCBI Taxonomy" id="496056"/>
    <lineage>
        <taxon>Bacteria</taxon>
        <taxon>Pseudomonadati</taxon>
        <taxon>Bacteroidota</taxon>
        <taxon>Sphingobacteriia</taxon>
        <taxon>Sphingobacteriales</taxon>
        <taxon>Sphingobacteriaceae</taxon>
        <taxon>Anseongella</taxon>
    </lineage>
</organism>
<dbReference type="InterPro" id="IPR055396">
    <property type="entry name" value="DUF7088"/>
</dbReference>
<dbReference type="OrthoDB" id="9777219at2"/>
<protein>
    <submittedName>
        <fullName evidence="4">Gliding-associated putative ABC transporter substrate-binding component GldG</fullName>
    </submittedName>
</protein>
<keyword evidence="1" id="KW-0472">Membrane</keyword>
<dbReference type="InterPro" id="IPR019863">
    <property type="entry name" value="Motility-assoc_ABC-rel_GldG"/>
</dbReference>
<proteinExistence type="predicted"/>
<evidence type="ECO:0000259" key="2">
    <source>
        <dbReference type="Pfam" id="PF09822"/>
    </source>
</evidence>
<feature type="domain" description="DUF7088" evidence="3">
    <location>
        <begin position="34"/>
        <end position="143"/>
    </location>
</feature>
<dbReference type="AlphaFoldDB" id="A0A4R3L065"/>
<evidence type="ECO:0000313" key="4">
    <source>
        <dbReference type="EMBL" id="TCS90300.1"/>
    </source>
</evidence>
<dbReference type="InterPro" id="IPR019196">
    <property type="entry name" value="ABC_transp_unknown"/>
</dbReference>
<accession>A0A4R3L065</accession>
<evidence type="ECO:0000259" key="3">
    <source>
        <dbReference type="Pfam" id="PF23357"/>
    </source>
</evidence>
<dbReference type="RefSeq" id="WP_132127739.1">
    <property type="nucleotide sequence ID" value="NZ_CP042432.1"/>
</dbReference>
<comment type="caution">
    <text evidence="4">The sequence shown here is derived from an EMBL/GenBank/DDBJ whole genome shotgun (WGS) entry which is preliminary data.</text>
</comment>
<dbReference type="Pfam" id="PF09822">
    <property type="entry name" value="ABC_transp_aux"/>
    <property type="match status" value="1"/>
</dbReference>
<feature type="transmembrane region" description="Helical" evidence="1">
    <location>
        <begin position="530"/>
        <end position="550"/>
    </location>
</feature>
<sequence length="558" mass="62810">MVKRSLRNLLLWTILLIAGNIILFRNFTRFDLTADKRHTLSETTRQLLGKLEGPLVIRVFLEGDLRTDIKRLQSAASDLLDEYGAWAGGNLHVEFIDPLETADGGEGNAAYEELAEAGLEPTSLNIRREEGTLQKIIFPGALLYYQGKQLPVNFLGTHFQTRSSAESIHIAIQNLEFHFSNAIEKLLSGEREKLGFLSGHGELDGRRIIDITGTLNRAYDVKQVNLKEESLSGLDTYAALILAKPLEAFSESEKYKLDQYLMHGGNLLIFIDQFNASLDSMRARGNMLALPLDLNLDDLFFRYGFRINYDLVRDMNCAPIPVVLQTGAQGNQQLMPWVYFPLIFPRSPHPVVRNIDPIRLQFASSIDTIASEGVRKTILLKTSPYTQKAAAPVYLSLEAIQEAADPKAFNSGEVPVGVLLEGTFTSAFTNRGRELFDQSLPFREKSREARIIAIADGDLPANEISAIDDSYFPLGYDKYTRQTFGNKTFVQNCVDYLSGKAELLQLRRKEMGLRMLDRQQAAVESMRWKLINTALPVGLVLLFSLTYNSLRKQKYGRR</sequence>
<reference evidence="4 5" key="1">
    <citation type="submission" date="2019-03" db="EMBL/GenBank/DDBJ databases">
        <title>Genomic Encyclopedia of Type Strains, Phase IV (KMG-IV): sequencing the most valuable type-strain genomes for metagenomic binning, comparative biology and taxonomic classification.</title>
        <authorList>
            <person name="Goeker M."/>
        </authorList>
    </citation>
    <scope>NUCLEOTIDE SEQUENCE [LARGE SCALE GENOMIC DNA]</scope>
    <source>
        <strain evidence="4 5">DSM 21100</strain>
    </source>
</reference>
<feature type="domain" description="ABC-type uncharacterised transport system" evidence="2">
    <location>
        <begin position="191"/>
        <end position="493"/>
    </location>
</feature>